<comment type="caution">
    <text evidence="1">The sequence shown here is derived from an EMBL/GenBank/DDBJ whole genome shotgun (WGS) entry which is preliminary data.</text>
</comment>
<dbReference type="InterPro" id="IPR008930">
    <property type="entry name" value="Terpenoid_cyclase/PrenylTrfase"/>
</dbReference>
<dbReference type="EMBL" id="JXXZ01000001">
    <property type="protein sequence ID" value="KJZ02221.1"/>
    <property type="molecule type" value="Genomic_DNA"/>
</dbReference>
<dbReference type="eggNOG" id="COG1331">
    <property type="taxonomic scope" value="Bacteria"/>
</dbReference>
<dbReference type="SUPFAM" id="SSF48239">
    <property type="entry name" value="Terpenoid cyclases/Protein prenyltransferases"/>
    <property type="match status" value="1"/>
</dbReference>
<protein>
    <submittedName>
        <fullName evidence="1">Aspartate-semialdehyde dehydrogenase</fullName>
    </submittedName>
</protein>
<proteinExistence type="predicted"/>
<dbReference type="RefSeq" id="WP_045978968.1">
    <property type="nucleotide sequence ID" value="NZ_JXXY01000005.1"/>
</dbReference>
<reference evidence="1 2" key="1">
    <citation type="journal article" date="2015" name="BMC Genomics">
        <title>Genome mining reveals unlocked bioactive potential of marine Gram-negative bacteria.</title>
        <authorList>
            <person name="Machado H."/>
            <person name="Sonnenschein E.C."/>
            <person name="Melchiorsen J."/>
            <person name="Gram L."/>
        </authorList>
    </citation>
    <scope>NUCLEOTIDE SEQUENCE [LARGE SCALE GENOMIC DNA]</scope>
    <source>
        <strain evidence="1 2">S3137</strain>
    </source>
</reference>
<evidence type="ECO:0000313" key="2">
    <source>
        <dbReference type="Proteomes" id="UP000033664"/>
    </source>
</evidence>
<name>A0A0F4Q3F0_9GAMM</name>
<gene>
    <name evidence="1" type="ORF">TW72_00660</name>
</gene>
<dbReference type="GeneID" id="58226995"/>
<accession>A0A0F4Q3F0</accession>
<sequence>MNTKTANTLAQQTLNLAQADDYAGYDPFDGLNSRLFSVAPILRKGVFGLAWTQLFKRSPINFRPLCLVPKKRNPKGVALFILGLVNDYQRSGEQKYVYEAQRLADWLLTQKCDEQQWGAPCWGYHFDWNARAFYVPKGKPNVITTLYVAKALHAFGQVTKQDKYTQCAMQSAHFMVNHLYTQTTDEQGREQCYFAYIPGESAFVHNASLWAAAWVATFAAHYDDSLYGDLALQVARQSVQAQNEQGAWVYGTRHHHQFIDGFHTGYNLEALDIVRSQLQTTEFDAAIERGLQFYTEHLFDSQGTAKYYHDNPYPLDMHSVCQALLTLLKVNPNAEQLALTDKILTRSVELLYEQRSGRFVYQKGKRYTNKVNYMRWTQAWVYYSFSELALVQQRTLVEQEAA</sequence>
<organism evidence="1 2">
    <name type="scientific">Pseudoalteromonas ruthenica</name>
    <dbReference type="NCBI Taxonomy" id="151081"/>
    <lineage>
        <taxon>Bacteria</taxon>
        <taxon>Pseudomonadati</taxon>
        <taxon>Pseudomonadota</taxon>
        <taxon>Gammaproteobacteria</taxon>
        <taxon>Alteromonadales</taxon>
        <taxon>Pseudoalteromonadaceae</taxon>
        <taxon>Pseudoalteromonas</taxon>
    </lineage>
</organism>
<dbReference type="Proteomes" id="UP000033664">
    <property type="component" value="Unassembled WGS sequence"/>
</dbReference>
<dbReference type="AlphaFoldDB" id="A0A0F4Q3F0"/>
<keyword evidence="2" id="KW-1185">Reference proteome</keyword>
<dbReference type="OrthoDB" id="9788790at2"/>
<evidence type="ECO:0000313" key="1">
    <source>
        <dbReference type="EMBL" id="KJZ02221.1"/>
    </source>
</evidence>
<dbReference type="PATRIC" id="fig|151081.8.peg.1314"/>